<dbReference type="SUPFAM" id="SSF52540">
    <property type="entry name" value="P-loop containing nucleoside triphosphate hydrolases"/>
    <property type="match status" value="1"/>
</dbReference>
<feature type="domain" description="Mg chelatase-related protein C-terminal" evidence="2">
    <location>
        <begin position="78"/>
        <end position="173"/>
    </location>
</feature>
<proteinExistence type="predicted"/>
<protein>
    <submittedName>
        <fullName evidence="3">ATP-binding protein</fullName>
    </submittedName>
</protein>
<accession>A0ABT4CTU0</accession>
<dbReference type="Pfam" id="PF01078">
    <property type="entry name" value="Mg_chelatase"/>
    <property type="match status" value="1"/>
</dbReference>
<keyword evidence="4" id="KW-1185">Reference proteome</keyword>
<dbReference type="RefSeq" id="WP_268051501.1">
    <property type="nucleotide sequence ID" value="NZ_JAPQES010000007.1"/>
</dbReference>
<sequence>MNFLQINNHVFLPHSQGCYLHACPCGFWQSGTKECTCSDYERKRYINKISGPLLDRIDIFSPVNALSYTQIKNENKKETSKEIRLRVEKARQMQKERFINEGIYCNAQMNERLINKYCKLNSKTNRIIEKIYEKFNLSTRSYSRILKVSRSIADLNSREKIEEEDVIEALQYRKYMDQTII</sequence>
<dbReference type="GO" id="GO:0005524">
    <property type="term" value="F:ATP binding"/>
    <property type="evidence" value="ECO:0007669"/>
    <property type="project" value="UniProtKB-KW"/>
</dbReference>
<name>A0ABT4CTU0_9CLOT</name>
<dbReference type="EMBL" id="JAPQES010000007">
    <property type="protein sequence ID" value="MCY6372499.1"/>
    <property type="molecule type" value="Genomic_DNA"/>
</dbReference>
<evidence type="ECO:0000313" key="4">
    <source>
        <dbReference type="Proteomes" id="UP001079657"/>
    </source>
</evidence>
<feature type="domain" description="Magnesium chelatase ChlI-like catalytic" evidence="1">
    <location>
        <begin position="22"/>
        <end position="69"/>
    </location>
</feature>
<dbReference type="InterPro" id="IPR045006">
    <property type="entry name" value="CHLI-like"/>
</dbReference>
<dbReference type="PANTHER" id="PTHR32039:SF7">
    <property type="entry name" value="COMPETENCE PROTEIN COMM"/>
    <property type="match status" value="1"/>
</dbReference>
<dbReference type="InterPro" id="IPR000523">
    <property type="entry name" value="Mg_chelatse_chII-like_cat_dom"/>
</dbReference>
<dbReference type="InterPro" id="IPR027417">
    <property type="entry name" value="P-loop_NTPase"/>
</dbReference>
<dbReference type="PANTHER" id="PTHR32039">
    <property type="entry name" value="MAGNESIUM-CHELATASE SUBUNIT CHLI"/>
    <property type="match status" value="1"/>
</dbReference>
<evidence type="ECO:0000259" key="2">
    <source>
        <dbReference type="Pfam" id="PF13335"/>
    </source>
</evidence>
<comment type="caution">
    <text evidence="3">The sequence shown here is derived from an EMBL/GenBank/DDBJ whole genome shotgun (WGS) entry which is preliminary data.</text>
</comment>
<reference evidence="3" key="1">
    <citation type="submission" date="2022-12" db="EMBL/GenBank/DDBJ databases">
        <authorList>
            <person name="Wang J."/>
        </authorList>
    </citation>
    <scope>NUCLEOTIDE SEQUENCE</scope>
    <source>
        <strain evidence="3">HY-42-06</strain>
    </source>
</reference>
<organism evidence="3 4">
    <name type="scientific">Clostridium ganghwense</name>
    <dbReference type="NCBI Taxonomy" id="312089"/>
    <lineage>
        <taxon>Bacteria</taxon>
        <taxon>Bacillati</taxon>
        <taxon>Bacillota</taxon>
        <taxon>Clostridia</taxon>
        <taxon>Eubacteriales</taxon>
        <taxon>Clostridiaceae</taxon>
        <taxon>Clostridium</taxon>
    </lineage>
</organism>
<dbReference type="Proteomes" id="UP001079657">
    <property type="component" value="Unassembled WGS sequence"/>
</dbReference>
<gene>
    <name evidence="3" type="ORF">OXH55_17865</name>
</gene>
<dbReference type="Pfam" id="PF13335">
    <property type="entry name" value="Mg_chelatase_C"/>
    <property type="match status" value="1"/>
</dbReference>
<dbReference type="Gene3D" id="3.40.50.300">
    <property type="entry name" value="P-loop containing nucleotide triphosphate hydrolases"/>
    <property type="match status" value="1"/>
</dbReference>
<evidence type="ECO:0000259" key="1">
    <source>
        <dbReference type="Pfam" id="PF01078"/>
    </source>
</evidence>
<evidence type="ECO:0000313" key="3">
    <source>
        <dbReference type="EMBL" id="MCY6372499.1"/>
    </source>
</evidence>
<keyword evidence="3" id="KW-0547">Nucleotide-binding</keyword>
<keyword evidence="3" id="KW-0067">ATP-binding</keyword>
<dbReference type="InterPro" id="IPR025158">
    <property type="entry name" value="Mg_chelat-rel_C"/>
</dbReference>